<keyword evidence="2" id="KW-1185">Reference proteome</keyword>
<name>A0ACC1T585_9APHY</name>
<evidence type="ECO:0000313" key="1">
    <source>
        <dbReference type="EMBL" id="KAJ3553195.1"/>
    </source>
</evidence>
<dbReference type="EMBL" id="JANHOG010000567">
    <property type="protein sequence ID" value="KAJ3553195.1"/>
    <property type="molecule type" value="Genomic_DNA"/>
</dbReference>
<sequence>MYSTGFPFIPASVSLYFGLRAKEGGPGRATIMCSVKVEHSFYGRRLPYNRAFVSFRAPDFTPRGDAISSSFVFNLESRFIVSCYIHATGAKSRAWLGFVSGPPIDRGRSVSSVSMIVGTRSLKSAAIAHMLLGHIAELTDTGLYALASKGGRRGAGESMERDTRDIVEVVAGRSRLRRQIPHGLICSATASLRTSTIPTILQQQCGMLSVIYEGRKNWNESLSPVLPIATTLLLFIMGKLGMYDLLSEQWTTLPPPLQSDLSDKIVMVTGGNTGIGFEAVKIFANLHPRRLLLACRSEEKGKQAADCELFVEFHRRPVADAVSDTVIEQETGYHGIELAVFDHGDFNSVIKYAEGFKDEPLDILVANAGVGLDKYEETKDGWEASLQVNHLSTALLSILLLPNLVRTARQNGTHSRLVVVSSDFHFLTKLDDELLDAPNILRKFSDKEYCTPRVMAHRYGDTKLLNVFFVHALSEHLPSSVPVIPTAVAPGYCYSNLRRHRAASFSGHLWYMGMDLLMARTAEQGARQLIWAALGPDGKEGRHVSWLRGAYVSCTQTVKEPSDFVMSKQGGEVQEKIWQETLEILSKTSPDVQACVEEYLTA</sequence>
<dbReference type="Proteomes" id="UP001148662">
    <property type="component" value="Unassembled WGS sequence"/>
</dbReference>
<proteinExistence type="predicted"/>
<gene>
    <name evidence="1" type="ORF">NM688_g3744</name>
</gene>
<reference evidence="1" key="1">
    <citation type="submission" date="2022-07" db="EMBL/GenBank/DDBJ databases">
        <title>Genome Sequence of Phlebia brevispora.</title>
        <authorList>
            <person name="Buettner E."/>
        </authorList>
    </citation>
    <scope>NUCLEOTIDE SEQUENCE</scope>
    <source>
        <strain evidence="1">MPL23</strain>
    </source>
</reference>
<organism evidence="1 2">
    <name type="scientific">Phlebia brevispora</name>
    <dbReference type="NCBI Taxonomy" id="194682"/>
    <lineage>
        <taxon>Eukaryota</taxon>
        <taxon>Fungi</taxon>
        <taxon>Dikarya</taxon>
        <taxon>Basidiomycota</taxon>
        <taxon>Agaricomycotina</taxon>
        <taxon>Agaricomycetes</taxon>
        <taxon>Polyporales</taxon>
        <taxon>Meruliaceae</taxon>
        <taxon>Phlebia</taxon>
    </lineage>
</organism>
<comment type="caution">
    <text evidence="1">The sequence shown here is derived from an EMBL/GenBank/DDBJ whole genome shotgun (WGS) entry which is preliminary data.</text>
</comment>
<protein>
    <submittedName>
        <fullName evidence="1">Uncharacterized protein</fullName>
    </submittedName>
</protein>
<evidence type="ECO:0000313" key="2">
    <source>
        <dbReference type="Proteomes" id="UP001148662"/>
    </source>
</evidence>
<accession>A0ACC1T585</accession>